<dbReference type="InterPro" id="IPR022641">
    <property type="entry name" value="CheR_N"/>
</dbReference>
<dbReference type="Gene3D" id="3.40.50.150">
    <property type="entry name" value="Vaccinia Virus protein VP39"/>
    <property type="match status" value="1"/>
</dbReference>
<evidence type="ECO:0000313" key="3">
    <source>
        <dbReference type="Proteomes" id="UP001455088"/>
    </source>
</evidence>
<reference evidence="2 3" key="1">
    <citation type="submission" date="2024-04" db="EMBL/GenBank/DDBJ databases">
        <title>Bacterial endophytes with biocontrol capabilities against important plant pathogens.</title>
        <authorList>
            <person name="Alayande K.A."/>
        </authorList>
    </citation>
    <scope>NUCLEOTIDE SEQUENCE [LARGE SCALE GENOMIC DNA]</scope>
    <source>
        <strain evidence="2 3">KV22</strain>
    </source>
</reference>
<feature type="domain" description="CheR-type methyltransferase" evidence="1">
    <location>
        <begin position="7"/>
        <end position="259"/>
    </location>
</feature>
<evidence type="ECO:0000313" key="2">
    <source>
        <dbReference type="EMBL" id="MEL3955015.1"/>
    </source>
</evidence>
<dbReference type="InterPro" id="IPR022642">
    <property type="entry name" value="CheR_C"/>
</dbReference>
<dbReference type="PRINTS" id="PR00996">
    <property type="entry name" value="CHERMTFRASE"/>
</dbReference>
<comment type="caution">
    <text evidence="2">The sequence shown here is derived from an EMBL/GenBank/DDBJ whole genome shotgun (WGS) entry which is preliminary data.</text>
</comment>
<dbReference type="GO" id="GO:0032259">
    <property type="term" value="P:methylation"/>
    <property type="evidence" value="ECO:0007669"/>
    <property type="project" value="UniProtKB-KW"/>
</dbReference>
<dbReference type="InterPro" id="IPR000780">
    <property type="entry name" value="CheR_MeTrfase"/>
</dbReference>
<dbReference type="Pfam" id="PF03705">
    <property type="entry name" value="CheR_N"/>
    <property type="match status" value="1"/>
</dbReference>
<dbReference type="SUPFAM" id="SSF47757">
    <property type="entry name" value="Chemotaxis receptor methyltransferase CheR, N-terminal domain"/>
    <property type="match status" value="1"/>
</dbReference>
<protein>
    <submittedName>
        <fullName evidence="2">CheR family methyltransferase</fullName>
    </submittedName>
</protein>
<dbReference type="RefSeq" id="WP_019184161.1">
    <property type="nucleotide sequence ID" value="NZ_JBBYHY010000008.1"/>
</dbReference>
<dbReference type="InterPro" id="IPR050903">
    <property type="entry name" value="Bact_Chemotaxis_MeTrfase"/>
</dbReference>
<proteinExistence type="predicted"/>
<evidence type="ECO:0000259" key="1">
    <source>
        <dbReference type="PROSITE" id="PS50123"/>
    </source>
</evidence>
<organism evidence="2 3">
    <name type="scientific">Stenotrophomonas bentonitica</name>
    <dbReference type="NCBI Taxonomy" id="1450134"/>
    <lineage>
        <taxon>Bacteria</taxon>
        <taxon>Pseudomonadati</taxon>
        <taxon>Pseudomonadota</taxon>
        <taxon>Gammaproteobacteria</taxon>
        <taxon>Lysobacterales</taxon>
        <taxon>Lysobacteraceae</taxon>
        <taxon>Stenotrophomonas</taxon>
    </lineage>
</organism>
<keyword evidence="2" id="KW-0808">Transferase</keyword>
<sequence length="282" mass="32188">MPRVVLAPMNEAELFDLELKVLLEAVYQRYHYDFRDYALASLRRRMRHAMARFDCPTMGALQHRLLHEPDTFAQAMQYFTVQVSEMFRDPPYFRVLREHAAPVLRTYPSIKLWIAGCSTGEEVWSLAILLHEEGLLDRAIIYATDINPEALQAAESGAFALDRLAQFSRNYLAAGGTGSLSDYYSSGYGSVVFDRRLKRNIVFADHSLATDTVFSEVHLVSCRNVLIYFQRPLQDRAIGLFHEALVHRGFLGLGSKESLQFGAHADLFEACARDQRLYRKLA</sequence>
<dbReference type="PANTHER" id="PTHR24422">
    <property type="entry name" value="CHEMOTAXIS PROTEIN METHYLTRANSFERASE"/>
    <property type="match status" value="1"/>
</dbReference>
<name>A0ABU9JQF6_9GAMM</name>
<keyword evidence="2" id="KW-0489">Methyltransferase</keyword>
<dbReference type="Pfam" id="PF01739">
    <property type="entry name" value="CheR"/>
    <property type="match status" value="1"/>
</dbReference>
<dbReference type="InterPro" id="IPR029063">
    <property type="entry name" value="SAM-dependent_MTases_sf"/>
</dbReference>
<dbReference type="GO" id="GO:0008168">
    <property type="term" value="F:methyltransferase activity"/>
    <property type="evidence" value="ECO:0007669"/>
    <property type="project" value="UniProtKB-KW"/>
</dbReference>
<accession>A0ABU9JQF6</accession>
<dbReference type="Proteomes" id="UP001455088">
    <property type="component" value="Unassembled WGS sequence"/>
</dbReference>
<dbReference type="EMBL" id="JBBYHY010000008">
    <property type="protein sequence ID" value="MEL3955015.1"/>
    <property type="molecule type" value="Genomic_DNA"/>
</dbReference>
<gene>
    <name evidence="2" type="ORF">AAE039_15760</name>
</gene>
<dbReference type="SUPFAM" id="SSF53335">
    <property type="entry name" value="S-adenosyl-L-methionine-dependent methyltransferases"/>
    <property type="match status" value="1"/>
</dbReference>
<dbReference type="SMART" id="SM00138">
    <property type="entry name" value="MeTrc"/>
    <property type="match status" value="1"/>
</dbReference>
<keyword evidence="3" id="KW-1185">Reference proteome</keyword>
<dbReference type="PANTHER" id="PTHR24422:SF8">
    <property type="entry name" value="CHEMOTAXIS PROTEIN"/>
    <property type="match status" value="1"/>
</dbReference>
<dbReference type="PROSITE" id="PS50123">
    <property type="entry name" value="CHER"/>
    <property type="match status" value="1"/>
</dbReference>